<feature type="region of interest" description="Disordered" evidence="1">
    <location>
        <begin position="47"/>
        <end position="73"/>
    </location>
</feature>
<evidence type="ECO:0000313" key="2">
    <source>
        <dbReference type="EMBL" id="KAK9272097.1"/>
    </source>
</evidence>
<gene>
    <name evidence="2" type="ORF">L1049_002466</name>
</gene>
<evidence type="ECO:0000313" key="3">
    <source>
        <dbReference type="Proteomes" id="UP001415857"/>
    </source>
</evidence>
<name>A0AAP0R6Q4_LIQFO</name>
<accession>A0AAP0R6Q4</accession>
<dbReference type="EMBL" id="JBBPBK010000013">
    <property type="protein sequence ID" value="KAK9272097.1"/>
    <property type="molecule type" value="Genomic_DNA"/>
</dbReference>
<dbReference type="Proteomes" id="UP001415857">
    <property type="component" value="Unassembled WGS sequence"/>
</dbReference>
<feature type="compositionally biased region" description="Low complexity" evidence="1">
    <location>
        <begin position="1"/>
        <end position="13"/>
    </location>
</feature>
<sequence length="156" mass="17101">MGSSGASSGASMGAREEELGSGIGVSEKRMHDSAVLRPLPIDNLEVRRCADESRRSSGESLAGEDPHPRPRPLPLLLSGDRSFSMVTKSNPINIHVVHAMLLTLSSIYQLTVVNTQATQQILHFKYSNLISKLTMEENCAKISVKLIIRNQTNKYL</sequence>
<proteinExistence type="predicted"/>
<reference evidence="2 3" key="1">
    <citation type="journal article" date="2024" name="Plant J.">
        <title>Genome sequences and population genomics reveal climatic adaptation and genomic divergence between two closely related sweetgum species.</title>
        <authorList>
            <person name="Xu W.Q."/>
            <person name="Ren C.Q."/>
            <person name="Zhang X.Y."/>
            <person name="Comes H.P."/>
            <person name="Liu X.H."/>
            <person name="Li Y.G."/>
            <person name="Kettle C.J."/>
            <person name="Jalonen R."/>
            <person name="Gaisberger H."/>
            <person name="Ma Y.Z."/>
            <person name="Qiu Y.X."/>
        </authorList>
    </citation>
    <scope>NUCLEOTIDE SEQUENCE [LARGE SCALE GENOMIC DNA]</scope>
    <source>
        <strain evidence="2">Hangzhou</strain>
    </source>
</reference>
<keyword evidence="3" id="KW-1185">Reference proteome</keyword>
<evidence type="ECO:0000256" key="1">
    <source>
        <dbReference type="SAM" id="MobiDB-lite"/>
    </source>
</evidence>
<feature type="compositionally biased region" description="Basic and acidic residues" evidence="1">
    <location>
        <begin position="47"/>
        <end position="57"/>
    </location>
</feature>
<feature type="region of interest" description="Disordered" evidence="1">
    <location>
        <begin position="1"/>
        <end position="27"/>
    </location>
</feature>
<protein>
    <submittedName>
        <fullName evidence="2">Uncharacterized protein</fullName>
    </submittedName>
</protein>
<organism evidence="2 3">
    <name type="scientific">Liquidambar formosana</name>
    <name type="common">Formosan gum</name>
    <dbReference type="NCBI Taxonomy" id="63359"/>
    <lineage>
        <taxon>Eukaryota</taxon>
        <taxon>Viridiplantae</taxon>
        <taxon>Streptophyta</taxon>
        <taxon>Embryophyta</taxon>
        <taxon>Tracheophyta</taxon>
        <taxon>Spermatophyta</taxon>
        <taxon>Magnoliopsida</taxon>
        <taxon>eudicotyledons</taxon>
        <taxon>Gunneridae</taxon>
        <taxon>Pentapetalae</taxon>
        <taxon>Saxifragales</taxon>
        <taxon>Altingiaceae</taxon>
        <taxon>Liquidambar</taxon>
    </lineage>
</organism>
<comment type="caution">
    <text evidence="2">The sequence shown here is derived from an EMBL/GenBank/DDBJ whole genome shotgun (WGS) entry which is preliminary data.</text>
</comment>
<dbReference type="AlphaFoldDB" id="A0AAP0R6Q4"/>